<keyword evidence="13" id="KW-0687">Ribonucleoprotein</keyword>
<evidence type="ECO:0000256" key="11">
    <source>
        <dbReference type="ARBA" id="ARBA00023018"/>
    </source>
</evidence>
<reference evidence="18 19" key="1">
    <citation type="submission" date="2024-01" db="EMBL/GenBank/DDBJ databases">
        <title>The genome of the rayed Mediterranean limpet Patella caerulea (Linnaeus, 1758).</title>
        <authorList>
            <person name="Anh-Thu Weber A."/>
            <person name="Halstead-Nussloch G."/>
        </authorList>
    </citation>
    <scope>NUCLEOTIDE SEQUENCE [LARGE SCALE GENOMIC DNA]</scope>
    <source>
        <strain evidence="18">AATW-2023a</strain>
        <tissue evidence="18">Whole specimen</tissue>
    </source>
</reference>
<dbReference type="FunFam" id="3.30.1370.10:FF:000054">
    <property type="entry name" value="Fragile X mental retardation protein 1"/>
    <property type="match status" value="1"/>
</dbReference>
<dbReference type="GO" id="GO:0051028">
    <property type="term" value="P:mRNA transport"/>
    <property type="evidence" value="ECO:0007669"/>
    <property type="project" value="TreeGrafter"/>
</dbReference>
<comment type="subcellular location">
    <subcellularLocation>
        <location evidence="3">Cell projection</location>
        <location evidence="3">Neuron projection</location>
    </subcellularLocation>
    <subcellularLocation>
        <location evidence="1">Cytoplasm</location>
        <location evidence="1">Stress granule</location>
    </subcellularLocation>
    <subcellularLocation>
        <location evidence="2">Perikaryon</location>
    </subcellularLocation>
    <subcellularLocation>
        <location evidence="14">Synapse</location>
    </subcellularLocation>
</comment>
<dbReference type="GO" id="GO:0003730">
    <property type="term" value="F:mRNA 3'-UTR binding"/>
    <property type="evidence" value="ECO:0007669"/>
    <property type="project" value="TreeGrafter"/>
</dbReference>
<accession>A0AAN8KED5</accession>
<dbReference type="InterPro" id="IPR040472">
    <property type="entry name" value="FMRP_KH0"/>
</dbReference>
<keyword evidence="6" id="KW-0678">Repressor</keyword>
<dbReference type="Pfam" id="PF18336">
    <property type="entry name" value="Tudor_FRX1"/>
    <property type="match status" value="1"/>
</dbReference>
<dbReference type="CDD" id="cd22425">
    <property type="entry name" value="KH_I_FMR1_FXR_rpt1"/>
    <property type="match status" value="1"/>
</dbReference>
<feature type="compositionally biased region" description="Polar residues" evidence="16">
    <location>
        <begin position="578"/>
        <end position="617"/>
    </location>
</feature>
<sequence length="675" mass="75662">MEELVVEVCGSNGAFYKAIVKDVLEDELIICYEHNSKADERIRFLQARLPPTNSSQRLEYSEGENIEAYNKLGDDMVYAWWPAKLKMLKGEFAVIDYKGGQSASDILPLEKIRPSSVHVPIHKDSFYKYSLEIPPDLAEACQEESSLAEFKRHCGVGVVSYHPNEDALVVLSTNESVIKKASILGDMFLRNLRQKILLKQRTEEAVKKLQSTKIRSGYMEEFSVSDTLMGLAIGTHGANIQQARKVEGITGIELDETSCTFKVYGENEESVKRARKMLEFAEETFQVPKELVAKVIGKNGRNIQDIVDKSGVVRVKIEGDNEQETNKADGQLPFVFVGTIESIENAKLLLDFNLDHLREVEQLRQAKQEIDIQLRSMSGPSTGPYFPPPRERRGSNDPYSDERGGLRRGRGRGGRGGRGRWNDRTGDDTEPVHVGDWSAEVMAEERRQSGYLTDSVLSGRGRGYRRGRGRGRYSGYSSLRRDSVNDDDESRDARSRRRMTDDDDTVLDNASVNSQDGDYDRRRDRPDRRRRRRKNRTRGNGGGASGTETDTSVSNYRTSRYSNPTPSYRGSRGGLPPSHSTGSIKTDGMASNYSANRNSTNEPTAERQANGQANTKSESSHSRQDQGYSKPDGKPQRQPRESRNFKQAANPSGSDSDSKARPKVDGKKEQMVNGE</sequence>
<dbReference type="GO" id="GO:0043005">
    <property type="term" value="C:neuron projection"/>
    <property type="evidence" value="ECO:0007669"/>
    <property type="project" value="UniProtKB-SubCell"/>
</dbReference>
<evidence type="ECO:0000256" key="12">
    <source>
        <dbReference type="ARBA" id="ARBA00023273"/>
    </source>
</evidence>
<keyword evidence="11" id="KW-0770">Synapse</keyword>
<evidence type="ECO:0000256" key="4">
    <source>
        <dbReference type="ARBA" id="ARBA00006633"/>
    </source>
</evidence>
<gene>
    <name evidence="18" type="ORF">SNE40_000688</name>
</gene>
<organism evidence="18 19">
    <name type="scientific">Patella caerulea</name>
    <name type="common">Rayed Mediterranean limpet</name>
    <dbReference type="NCBI Taxonomy" id="87958"/>
    <lineage>
        <taxon>Eukaryota</taxon>
        <taxon>Metazoa</taxon>
        <taxon>Spiralia</taxon>
        <taxon>Lophotrochozoa</taxon>
        <taxon>Mollusca</taxon>
        <taxon>Gastropoda</taxon>
        <taxon>Patellogastropoda</taxon>
        <taxon>Patelloidea</taxon>
        <taxon>Patellidae</taxon>
        <taxon>Patella</taxon>
    </lineage>
</organism>
<dbReference type="GO" id="GO:0005634">
    <property type="term" value="C:nucleus"/>
    <property type="evidence" value="ECO:0007669"/>
    <property type="project" value="TreeGrafter"/>
</dbReference>
<dbReference type="PANTHER" id="PTHR10603">
    <property type="entry name" value="FRAGILE X MENTAL RETARDATION SYNDROME-RELATED PROTEIN"/>
    <property type="match status" value="1"/>
</dbReference>
<dbReference type="FunFam" id="3.30.1370.10:FF:000004">
    <property type="entry name" value="Fragile X mental retardation 1, isoform CRA_e"/>
    <property type="match status" value="1"/>
</dbReference>
<feature type="region of interest" description="Disordered" evidence="16">
    <location>
        <begin position="452"/>
        <end position="675"/>
    </location>
</feature>
<dbReference type="Pfam" id="PF00013">
    <property type="entry name" value="KH_1"/>
    <property type="match status" value="2"/>
</dbReference>
<dbReference type="PROSITE" id="PS50084">
    <property type="entry name" value="KH_TYPE_1"/>
    <property type="match status" value="2"/>
</dbReference>
<dbReference type="GO" id="GO:0045727">
    <property type="term" value="P:positive regulation of translation"/>
    <property type="evidence" value="ECO:0007669"/>
    <property type="project" value="TreeGrafter"/>
</dbReference>
<name>A0AAN8KED5_PATCE</name>
<feature type="compositionally biased region" description="Basic residues" evidence="16">
    <location>
        <begin position="462"/>
        <end position="471"/>
    </location>
</feature>
<dbReference type="CDD" id="cd22426">
    <property type="entry name" value="KH_I_FMR1_FXR_rpt2"/>
    <property type="match status" value="1"/>
</dbReference>
<feature type="compositionally biased region" description="Basic and acidic residues" evidence="16">
    <location>
        <begin position="656"/>
        <end position="675"/>
    </location>
</feature>
<evidence type="ECO:0000256" key="7">
    <source>
        <dbReference type="ARBA" id="ARBA00022737"/>
    </source>
</evidence>
<dbReference type="GO" id="GO:1990904">
    <property type="term" value="C:ribonucleoprotein complex"/>
    <property type="evidence" value="ECO:0007669"/>
    <property type="project" value="UniProtKB-KW"/>
</dbReference>
<dbReference type="InterPro" id="IPR004088">
    <property type="entry name" value="KH_dom_type_1"/>
</dbReference>
<dbReference type="GO" id="GO:0099577">
    <property type="term" value="P:regulation of translation at presynapse, modulating synaptic transmission"/>
    <property type="evidence" value="ECO:0007669"/>
    <property type="project" value="TreeGrafter"/>
</dbReference>
<evidence type="ECO:0000259" key="17">
    <source>
        <dbReference type="PROSITE" id="PS51641"/>
    </source>
</evidence>
<dbReference type="GO" id="GO:0098793">
    <property type="term" value="C:presynapse"/>
    <property type="evidence" value="ECO:0007669"/>
    <property type="project" value="GOC"/>
</dbReference>
<evidence type="ECO:0000256" key="10">
    <source>
        <dbReference type="ARBA" id="ARBA00022902"/>
    </source>
</evidence>
<dbReference type="CDD" id="cd20402">
    <property type="entry name" value="Tudor_Agenet_FMRP-like_rpt1"/>
    <property type="match status" value="1"/>
</dbReference>
<keyword evidence="9 15" id="KW-0694">RNA-binding</keyword>
<dbReference type="GO" id="GO:0007399">
    <property type="term" value="P:nervous system development"/>
    <property type="evidence" value="ECO:0007669"/>
    <property type="project" value="UniProtKB-KW"/>
</dbReference>
<feature type="compositionally biased region" description="Basic and acidic residues" evidence="16">
    <location>
        <begin position="631"/>
        <end position="644"/>
    </location>
</feature>
<protein>
    <recommendedName>
        <fullName evidence="17">Agenet-like domain-containing protein</fullName>
    </recommendedName>
</protein>
<dbReference type="InterPro" id="IPR040148">
    <property type="entry name" value="FMR1"/>
</dbReference>
<feature type="compositionally biased region" description="Basic residues" evidence="16">
    <location>
        <begin position="406"/>
        <end position="418"/>
    </location>
</feature>
<keyword evidence="5" id="KW-0963">Cytoplasm</keyword>
<dbReference type="GO" id="GO:0010494">
    <property type="term" value="C:cytoplasmic stress granule"/>
    <property type="evidence" value="ECO:0007669"/>
    <property type="project" value="UniProtKB-SubCell"/>
</dbReference>
<dbReference type="Pfam" id="PF17904">
    <property type="entry name" value="KH_9"/>
    <property type="match status" value="1"/>
</dbReference>
<evidence type="ECO:0000313" key="19">
    <source>
        <dbReference type="Proteomes" id="UP001347796"/>
    </source>
</evidence>
<feature type="domain" description="Agenet-like" evidence="17">
    <location>
        <begin position="75"/>
        <end position="115"/>
    </location>
</feature>
<keyword evidence="8" id="KW-0810">Translation regulation</keyword>
<dbReference type="InterPro" id="IPR004087">
    <property type="entry name" value="KH_dom"/>
</dbReference>
<feature type="compositionally biased region" description="Basic residues" evidence="16">
    <location>
        <begin position="528"/>
        <end position="537"/>
    </location>
</feature>
<feature type="compositionally biased region" description="Basic and acidic residues" evidence="16">
    <location>
        <begin position="420"/>
        <end position="433"/>
    </location>
</feature>
<evidence type="ECO:0000256" key="2">
    <source>
        <dbReference type="ARBA" id="ARBA00004484"/>
    </source>
</evidence>
<dbReference type="InterPro" id="IPR036612">
    <property type="entry name" value="KH_dom_type_1_sf"/>
</dbReference>
<dbReference type="GO" id="GO:0045182">
    <property type="term" value="F:translation regulator activity"/>
    <property type="evidence" value="ECO:0007669"/>
    <property type="project" value="TreeGrafter"/>
</dbReference>
<keyword evidence="7" id="KW-0677">Repeat</keyword>
<keyword evidence="19" id="KW-1185">Reference proteome</keyword>
<dbReference type="SMART" id="SM00322">
    <property type="entry name" value="KH"/>
    <property type="match status" value="2"/>
</dbReference>
<comment type="similarity">
    <text evidence="4">Belongs to the FMR1 family.</text>
</comment>
<dbReference type="CDD" id="cd22427">
    <property type="entry name" value="KH_I_FMR1_FXR_rpt3"/>
    <property type="match status" value="1"/>
</dbReference>
<evidence type="ECO:0000313" key="18">
    <source>
        <dbReference type="EMBL" id="KAK6195215.1"/>
    </source>
</evidence>
<evidence type="ECO:0000256" key="3">
    <source>
        <dbReference type="ARBA" id="ARBA00004487"/>
    </source>
</evidence>
<feature type="compositionally biased region" description="Basic and acidic residues" evidence="16">
    <location>
        <begin position="518"/>
        <end position="527"/>
    </location>
</feature>
<proteinExistence type="inferred from homology"/>
<dbReference type="GO" id="GO:0048170">
    <property type="term" value="P:positive regulation of long-term neuronal synaptic plasticity"/>
    <property type="evidence" value="ECO:0007669"/>
    <property type="project" value="TreeGrafter"/>
</dbReference>
<evidence type="ECO:0000256" key="9">
    <source>
        <dbReference type="ARBA" id="ARBA00022884"/>
    </source>
</evidence>
<dbReference type="InterPro" id="IPR041560">
    <property type="entry name" value="Tudor_FRM1"/>
</dbReference>
<dbReference type="GO" id="GO:0048513">
    <property type="term" value="P:animal organ development"/>
    <property type="evidence" value="ECO:0007669"/>
    <property type="project" value="TreeGrafter"/>
</dbReference>
<dbReference type="AlphaFoldDB" id="A0AAN8KED5"/>
<dbReference type="SUPFAM" id="SSF54791">
    <property type="entry name" value="Eukaryotic type KH-domain (KH-domain type I)"/>
    <property type="match status" value="2"/>
</dbReference>
<evidence type="ECO:0000256" key="5">
    <source>
        <dbReference type="ARBA" id="ARBA00022490"/>
    </source>
</evidence>
<evidence type="ECO:0000256" key="13">
    <source>
        <dbReference type="ARBA" id="ARBA00023274"/>
    </source>
</evidence>
<evidence type="ECO:0000256" key="6">
    <source>
        <dbReference type="ARBA" id="ARBA00022491"/>
    </source>
</evidence>
<keyword evidence="12" id="KW-0966">Cell projection</keyword>
<evidence type="ECO:0000256" key="16">
    <source>
        <dbReference type="SAM" id="MobiDB-lite"/>
    </source>
</evidence>
<dbReference type="PROSITE" id="PS51641">
    <property type="entry name" value="AGENET_LIKE"/>
    <property type="match status" value="1"/>
</dbReference>
<dbReference type="Proteomes" id="UP001347796">
    <property type="component" value="Unassembled WGS sequence"/>
</dbReference>
<feature type="compositionally biased region" description="Basic and acidic residues" evidence="16">
    <location>
        <begin position="389"/>
        <end position="405"/>
    </location>
</feature>
<feature type="compositionally biased region" description="Polar residues" evidence="16">
    <location>
        <begin position="546"/>
        <end position="568"/>
    </location>
</feature>
<dbReference type="Gene3D" id="2.30.30.140">
    <property type="match status" value="2"/>
</dbReference>
<dbReference type="GO" id="GO:0043204">
    <property type="term" value="C:perikaryon"/>
    <property type="evidence" value="ECO:0007669"/>
    <property type="project" value="UniProtKB-SubCell"/>
</dbReference>
<feature type="region of interest" description="Disordered" evidence="16">
    <location>
        <begin position="371"/>
        <end position="436"/>
    </location>
</feature>
<evidence type="ECO:0000256" key="8">
    <source>
        <dbReference type="ARBA" id="ARBA00022845"/>
    </source>
</evidence>
<comment type="caution">
    <text evidence="18">The sequence shown here is derived from an EMBL/GenBank/DDBJ whole genome shotgun (WGS) entry which is preliminary data.</text>
</comment>
<dbReference type="Gene3D" id="3.30.1370.10">
    <property type="entry name" value="K Homology domain, type 1"/>
    <property type="match status" value="2"/>
</dbReference>
<evidence type="ECO:0000256" key="14">
    <source>
        <dbReference type="ARBA" id="ARBA00034103"/>
    </source>
</evidence>
<dbReference type="GO" id="GO:0043488">
    <property type="term" value="P:regulation of mRNA stability"/>
    <property type="evidence" value="ECO:0007669"/>
    <property type="project" value="TreeGrafter"/>
</dbReference>
<dbReference type="EMBL" id="JAZGQO010000001">
    <property type="protein sequence ID" value="KAK6195215.1"/>
    <property type="molecule type" value="Genomic_DNA"/>
</dbReference>
<evidence type="ECO:0000256" key="15">
    <source>
        <dbReference type="PROSITE-ProRule" id="PRU00117"/>
    </source>
</evidence>
<dbReference type="PANTHER" id="PTHR10603:SF7">
    <property type="entry name" value="FRAGILE X MESSENGER RIBONUCLEOPROTEIN 1 HOMOLOG"/>
    <property type="match status" value="1"/>
</dbReference>
<evidence type="ECO:0000256" key="1">
    <source>
        <dbReference type="ARBA" id="ARBA00004210"/>
    </source>
</evidence>
<keyword evidence="10" id="KW-0524">Neurogenesis</keyword>
<feature type="compositionally biased region" description="Polar residues" evidence="16">
    <location>
        <begin position="645"/>
        <end position="655"/>
    </location>
</feature>